<feature type="binding site" evidence="6">
    <location>
        <position position="60"/>
    </location>
    <ligand>
        <name>Zn(2+)</name>
        <dbReference type="ChEBI" id="CHEBI:29105"/>
        <label>1</label>
    </ligand>
</feature>
<dbReference type="GO" id="GO:0044205">
    <property type="term" value="P:'de novo' UMP biosynthetic process"/>
    <property type="evidence" value="ECO:0007669"/>
    <property type="project" value="UniProtKB-UniRule"/>
</dbReference>
<feature type="binding site" evidence="6">
    <location>
        <position position="292"/>
    </location>
    <ligand>
        <name>Zn(2+)</name>
        <dbReference type="ChEBI" id="CHEBI:29105"/>
        <label>1</label>
    </ligand>
</feature>
<name>A0A9D1ACX2_9FIRM</name>
<dbReference type="PROSITE" id="PS00483">
    <property type="entry name" value="DIHYDROOROTASE_2"/>
    <property type="match status" value="1"/>
</dbReference>
<feature type="active site" evidence="6">
    <location>
        <position position="292"/>
    </location>
</feature>
<evidence type="ECO:0000256" key="4">
    <source>
        <dbReference type="ARBA" id="ARBA00022801"/>
    </source>
</evidence>
<evidence type="ECO:0000313" key="9">
    <source>
        <dbReference type="Proteomes" id="UP000886757"/>
    </source>
</evidence>
<dbReference type="GO" id="GO:0005737">
    <property type="term" value="C:cytoplasm"/>
    <property type="evidence" value="ECO:0007669"/>
    <property type="project" value="TreeGrafter"/>
</dbReference>
<dbReference type="NCBIfam" id="TIGR00857">
    <property type="entry name" value="pyrC_multi"/>
    <property type="match status" value="1"/>
</dbReference>
<dbReference type="GO" id="GO:0004038">
    <property type="term" value="F:allantoinase activity"/>
    <property type="evidence" value="ECO:0007669"/>
    <property type="project" value="TreeGrafter"/>
</dbReference>
<dbReference type="EMBL" id="DVGK01000111">
    <property type="protein sequence ID" value="HIR14186.1"/>
    <property type="molecule type" value="Genomic_DNA"/>
</dbReference>
<comment type="caution">
    <text evidence="8">The sequence shown here is derived from an EMBL/GenBank/DDBJ whole genome shotgun (WGS) entry which is preliminary data.</text>
</comment>
<feature type="domain" description="Amidohydrolase-related" evidence="7">
    <location>
        <begin position="51"/>
        <end position="405"/>
    </location>
</feature>
<dbReference type="SUPFAM" id="SSF51556">
    <property type="entry name" value="Metallo-dependent hydrolases"/>
    <property type="match status" value="1"/>
</dbReference>
<dbReference type="InterPro" id="IPR011059">
    <property type="entry name" value="Metal-dep_hydrolase_composite"/>
</dbReference>
<dbReference type="SUPFAM" id="SSF51338">
    <property type="entry name" value="Composite domain of metallo-dependent hydrolases"/>
    <property type="match status" value="1"/>
</dbReference>
<keyword evidence="5 6" id="KW-0665">Pyrimidine biosynthesis</keyword>
<dbReference type="InterPro" id="IPR050138">
    <property type="entry name" value="DHOase/Allantoinase_Hydrolase"/>
</dbReference>
<feature type="binding site" evidence="6">
    <location>
        <begin position="60"/>
        <end position="62"/>
    </location>
    <ligand>
        <name>substrate</name>
    </ligand>
</feature>
<dbReference type="GO" id="GO:0004151">
    <property type="term" value="F:dihydroorotase activity"/>
    <property type="evidence" value="ECO:0007669"/>
    <property type="project" value="UniProtKB-UniRule"/>
</dbReference>
<evidence type="ECO:0000256" key="3">
    <source>
        <dbReference type="ARBA" id="ARBA00022723"/>
    </source>
</evidence>
<dbReference type="InterPro" id="IPR004722">
    <property type="entry name" value="DHOase"/>
</dbReference>
<evidence type="ECO:0000256" key="6">
    <source>
        <dbReference type="HAMAP-Rule" id="MF_00220"/>
    </source>
</evidence>
<comment type="catalytic activity">
    <reaction evidence="6">
        <text>(S)-dihydroorotate + H2O = N-carbamoyl-L-aspartate + H(+)</text>
        <dbReference type="Rhea" id="RHEA:24296"/>
        <dbReference type="ChEBI" id="CHEBI:15377"/>
        <dbReference type="ChEBI" id="CHEBI:15378"/>
        <dbReference type="ChEBI" id="CHEBI:30864"/>
        <dbReference type="ChEBI" id="CHEBI:32814"/>
        <dbReference type="EC" id="3.5.2.3"/>
    </reaction>
</comment>
<feature type="binding site" evidence="6">
    <location>
        <position position="219"/>
    </location>
    <ligand>
        <name>Zn(2+)</name>
        <dbReference type="ChEBI" id="CHEBI:29105"/>
        <label>2</label>
    </ligand>
</feature>
<feature type="binding site" evidence="6">
    <location>
        <position position="149"/>
    </location>
    <ligand>
        <name>Zn(2+)</name>
        <dbReference type="ChEBI" id="CHEBI:29105"/>
        <label>1</label>
    </ligand>
</feature>
<dbReference type="HAMAP" id="MF_00220_B">
    <property type="entry name" value="PyrC_classI_B"/>
    <property type="match status" value="1"/>
</dbReference>
<dbReference type="GO" id="GO:0006145">
    <property type="term" value="P:purine nucleobase catabolic process"/>
    <property type="evidence" value="ECO:0007669"/>
    <property type="project" value="TreeGrafter"/>
</dbReference>
<dbReference type="AlphaFoldDB" id="A0A9D1ACX2"/>
<organism evidence="8 9">
    <name type="scientific">Candidatus Choladousia intestinavium</name>
    <dbReference type="NCBI Taxonomy" id="2840727"/>
    <lineage>
        <taxon>Bacteria</taxon>
        <taxon>Bacillati</taxon>
        <taxon>Bacillota</taxon>
        <taxon>Clostridia</taxon>
        <taxon>Lachnospirales</taxon>
        <taxon>Lachnospiraceae</taxon>
        <taxon>Lachnospiraceae incertae sedis</taxon>
        <taxon>Candidatus Choladousia</taxon>
    </lineage>
</organism>
<feature type="binding site" evidence="6">
    <location>
        <position position="296"/>
    </location>
    <ligand>
        <name>substrate</name>
    </ligand>
</feature>
<feature type="binding site" evidence="6">
    <location>
        <position position="265"/>
    </location>
    <ligand>
        <name>substrate</name>
    </ligand>
</feature>
<reference evidence="8" key="2">
    <citation type="journal article" date="2021" name="PeerJ">
        <title>Extensive microbial diversity within the chicken gut microbiome revealed by metagenomics and culture.</title>
        <authorList>
            <person name="Gilroy R."/>
            <person name="Ravi A."/>
            <person name="Getino M."/>
            <person name="Pursley I."/>
            <person name="Horton D.L."/>
            <person name="Alikhan N.F."/>
            <person name="Baker D."/>
            <person name="Gharbi K."/>
            <person name="Hall N."/>
            <person name="Watson M."/>
            <person name="Adriaenssens E.M."/>
            <person name="Foster-Nyarko E."/>
            <person name="Jarju S."/>
            <person name="Secka A."/>
            <person name="Antonio M."/>
            <person name="Oren A."/>
            <person name="Chaudhuri R.R."/>
            <person name="La Ragione R."/>
            <person name="Hildebrand F."/>
            <person name="Pallen M.J."/>
        </authorList>
    </citation>
    <scope>NUCLEOTIDE SEQUENCE</scope>
    <source>
        <strain evidence="8">ChiSjej4B22-8148</strain>
    </source>
</reference>
<sequence>MLIKNGRILSPGTLQEWIGDIRIRNEQIAESGQLSPEPGETVIDASGLCAAPGFVDVHVHFRDPGLTYKEDLHTGSLSAAAGGFTAVVCMANTKPVMDTPGLLKDFYKRASREKIRIYSVAAVTKGLLGKELTDFLALGTAGACGFSDDGIPLMDEKLAVQAMLRAKKLDLPLSFHEEDPNFIEKSGTNQTAPAIAEDLLVARDCMLALHTGARISIQHISSRTSVALVRTAKALGAKVFAEATPHHFSLTEDALKEHGTLAKMNPPLRTEKDRLAIIEGLKDGTIDAIATDHAPHSSEEKARPFFEAPSGIIGLETSLALGITNLVRPGHLTLLSLMEKMSANPARLYKMPFGTIAPGAPADVVLFDPDELWVPEGYSSKSSNSPFTGCPLYGKVHATICRGEVIYSRGR</sequence>
<dbReference type="InterPro" id="IPR002195">
    <property type="entry name" value="Dihydroorotase_CS"/>
</dbReference>
<evidence type="ECO:0000256" key="1">
    <source>
        <dbReference type="ARBA" id="ARBA00002368"/>
    </source>
</evidence>
<dbReference type="InterPro" id="IPR032466">
    <property type="entry name" value="Metal_Hydrolase"/>
</dbReference>
<accession>A0A9D1ACX2</accession>
<dbReference type="PROSITE" id="PS00482">
    <property type="entry name" value="DIHYDROOROTASE_1"/>
    <property type="match status" value="1"/>
</dbReference>
<reference evidence="8" key="1">
    <citation type="submission" date="2020-10" db="EMBL/GenBank/DDBJ databases">
        <authorList>
            <person name="Gilroy R."/>
        </authorList>
    </citation>
    <scope>NUCLEOTIDE SEQUENCE</scope>
    <source>
        <strain evidence="8">ChiSjej4B22-8148</strain>
    </source>
</reference>
<evidence type="ECO:0000313" key="8">
    <source>
        <dbReference type="EMBL" id="HIR14186.1"/>
    </source>
</evidence>
<dbReference type="EC" id="3.5.2.3" evidence="6"/>
<comment type="function">
    <text evidence="1 6">Catalyzes the reversible cyclization of carbamoyl aspartate to dihydroorotate.</text>
</comment>
<feature type="binding site" evidence="6">
    <location>
        <position position="92"/>
    </location>
    <ligand>
        <name>substrate</name>
    </ligand>
</feature>
<dbReference type="Pfam" id="PF01979">
    <property type="entry name" value="Amidohydro_1"/>
    <property type="match status" value="1"/>
</dbReference>
<keyword evidence="6" id="KW-0862">Zinc</keyword>
<evidence type="ECO:0000256" key="5">
    <source>
        <dbReference type="ARBA" id="ARBA00022975"/>
    </source>
</evidence>
<keyword evidence="3 6" id="KW-0479">Metal-binding</keyword>
<dbReference type="PANTHER" id="PTHR43668:SF2">
    <property type="entry name" value="ALLANTOINASE"/>
    <property type="match status" value="1"/>
</dbReference>
<dbReference type="InterPro" id="IPR006680">
    <property type="entry name" value="Amidohydro-rel"/>
</dbReference>
<keyword evidence="4 6" id="KW-0378">Hydrolase</keyword>
<proteinExistence type="inferred from homology"/>
<feature type="binding site" evidence="6">
    <location>
        <position position="176"/>
    </location>
    <ligand>
        <name>Zn(2+)</name>
        <dbReference type="ChEBI" id="CHEBI:29105"/>
        <label>2</label>
    </ligand>
</feature>
<gene>
    <name evidence="6" type="primary">pyrC</name>
    <name evidence="8" type="ORF">IAB31_09720</name>
</gene>
<comment type="cofactor">
    <cofactor evidence="6">
        <name>Zn(2+)</name>
        <dbReference type="ChEBI" id="CHEBI:29105"/>
    </cofactor>
    <text evidence="6">Binds 2 Zn(2+) ions per subunit.</text>
</comment>
<feature type="binding site" evidence="6">
    <location>
        <position position="149"/>
    </location>
    <ligand>
        <name>Zn(2+)</name>
        <dbReference type="ChEBI" id="CHEBI:29105"/>
        <label>2</label>
    </ligand>
</feature>
<comment type="similarity">
    <text evidence="2 6">Belongs to the metallo-dependent hydrolases superfamily. DHOase family. Class I DHOase subfamily.</text>
</comment>
<dbReference type="PANTHER" id="PTHR43668">
    <property type="entry name" value="ALLANTOINASE"/>
    <property type="match status" value="1"/>
</dbReference>
<dbReference type="CDD" id="cd01317">
    <property type="entry name" value="DHOase_IIa"/>
    <property type="match status" value="1"/>
</dbReference>
<feature type="binding site" evidence="6">
    <location>
        <position position="58"/>
    </location>
    <ligand>
        <name>Zn(2+)</name>
        <dbReference type="ChEBI" id="CHEBI:29105"/>
        <label>1</label>
    </ligand>
</feature>
<comment type="caution">
    <text evidence="6">Lacks conserved residue(s) required for the propagation of feature annotation.</text>
</comment>
<dbReference type="Gene3D" id="3.20.20.140">
    <property type="entry name" value="Metal-dependent hydrolases"/>
    <property type="match status" value="1"/>
</dbReference>
<evidence type="ECO:0000259" key="7">
    <source>
        <dbReference type="Pfam" id="PF01979"/>
    </source>
</evidence>
<protein>
    <recommendedName>
        <fullName evidence="6">Dihydroorotase</fullName>
        <shortName evidence="6">DHOase</shortName>
        <ecNumber evidence="6">3.5.2.3</ecNumber>
    </recommendedName>
</protein>
<evidence type="ECO:0000256" key="2">
    <source>
        <dbReference type="ARBA" id="ARBA00010286"/>
    </source>
</evidence>
<dbReference type="GO" id="GO:0008270">
    <property type="term" value="F:zinc ion binding"/>
    <property type="evidence" value="ECO:0007669"/>
    <property type="project" value="UniProtKB-UniRule"/>
</dbReference>
<comment type="pathway">
    <text evidence="6">Pyrimidine metabolism; UMP biosynthesis via de novo pathway; (S)-dihydroorotate from bicarbonate: step 3/3.</text>
</comment>
<dbReference type="Proteomes" id="UP000886757">
    <property type="component" value="Unassembled WGS sequence"/>
</dbReference>